<keyword evidence="2" id="KW-1185">Reference proteome</keyword>
<dbReference type="AlphaFoldDB" id="B5YBA3"/>
<name>B5YBA3_DICT6</name>
<evidence type="ECO:0000313" key="2">
    <source>
        <dbReference type="Proteomes" id="UP000001733"/>
    </source>
</evidence>
<dbReference type="PaxDb" id="309799-DICTH_1820"/>
<dbReference type="STRING" id="309799.DICTH_1820"/>
<protein>
    <submittedName>
        <fullName evidence="1">Uncharacterized protein</fullName>
    </submittedName>
</protein>
<evidence type="ECO:0000313" key="1">
    <source>
        <dbReference type="EMBL" id="ACI19964.1"/>
    </source>
</evidence>
<dbReference type="HOGENOM" id="CLU_3269164_0_0_0"/>
<gene>
    <name evidence="1" type="ordered locus">DICTH_1820</name>
</gene>
<dbReference type="Proteomes" id="UP000001733">
    <property type="component" value="Chromosome"/>
</dbReference>
<proteinExistence type="predicted"/>
<dbReference type="KEGG" id="dth:DICTH_1820"/>
<reference evidence="1 2" key="1">
    <citation type="journal article" date="2014" name="Genome Announc.">
        <title>Complete Genome Sequence of the Extreme Thermophile Dictyoglomus thermophilum H-6-12.</title>
        <authorList>
            <person name="Coil D.A."/>
            <person name="Badger J.H."/>
            <person name="Forberger H.C."/>
            <person name="Riggs F."/>
            <person name="Madupu R."/>
            <person name="Fedorova N."/>
            <person name="Ward N."/>
            <person name="Robb F.T."/>
            <person name="Eisen J.A."/>
        </authorList>
    </citation>
    <scope>NUCLEOTIDE SEQUENCE [LARGE SCALE GENOMIC DNA]</scope>
    <source>
        <strain evidence="2">ATCC 35947 / DSM 3960 / H-6-12</strain>
    </source>
</reference>
<sequence length="41" mass="4645">MHSHFPGSSFDIIIKSEDTFEMKKDIANTISNKAYTEGIKL</sequence>
<organism evidence="1 2">
    <name type="scientific">Dictyoglomus thermophilum (strain ATCC 35947 / DSM 3960 / H-6-12)</name>
    <dbReference type="NCBI Taxonomy" id="309799"/>
    <lineage>
        <taxon>Bacteria</taxon>
        <taxon>Pseudomonadati</taxon>
        <taxon>Dictyoglomota</taxon>
        <taxon>Dictyoglomia</taxon>
        <taxon>Dictyoglomales</taxon>
        <taxon>Dictyoglomaceae</taxon>
        <taxon>Dictyoglomus</taxon>
    </lineage>
</organism>
<dbReference type="EMBL" id="CP001146">
    <property type="protein sequence ID" value="ACI19964.1"/>
    <property type="molecule type" value="Genomic_DNA"/>
</dbReference>
<accession>B5YBA3</accession>